<dbReference type="EMBL" id="KL363281">
    <property type="protein sequence ID" value="KFD48955.1"/>
    <property type="molecule type" value="Genomic_DNA"/>
</dbReference>
<evidence type="ECO:0000256" key="4">
    <source>
        <dbReference type="ARBA" id="ARBA00022547"/>
    </source>
</evidence>
<evidence type="ECO:0000256" key="8">
    <source>
        <dbReference type="ARBA" id="ARBA00023136"/>
    </source>
</evidence>
<accession>A0A085NG51</accession>
<gene>
    <name evidence="10" type="ORF">M513_10196</name>
    <name evidence="11" type="ORF">M514_10196</name>
</gene>
<keyword evidence="3" id="KW-0813">Transport</keyword>
<reference evidence="11 12" key="1">
    <citation type="journal article" date="2014" name="Nat. Genet.">
        <title>Genome and transcriptome of the porcine whipworm Trichuris suis.</title>
        <authorList>
            <person name="Jex A.R."/>
            <person name="Nejsum P."/>
            <person name="Schwarz E.M."/>
            <person name="Hu L."/>
            <person name="Young N.D."/>
            <person name="Hall R.S."/>
            <person name="Korhonen P.K."/>
            <person name="Liao S."/>
            <person name="Thamsborg S."/>
            <person name="Xia J."/>
            <person name="Xu P."/>
            <person name="Wang S."/>
            <person name="Scheerlinck J.P."/>
            <person name="Hofmann A."/>
            <person name="Sternberg P.W."/>
            <person name="Wang J."/>
            <person name="Gasser R.B."/>
        </authorList>
    </citation>
    <scope>NUCLEOTIDE SEQUENCE [LARGE SCALE GENOMIC DNA]</scope>
    <source>
        <strain evidence="11">DCEP-RM93F</strain>
        <strain evidence="10">DCEP-RM93M</strain>
    </source>
</reference>
<keyword evidence="7" id="KW-0496">Mitochondrion</keyword>
<keyword evidence="8" id="KW-0472">Membrane</keyword>
<evidence type="ECO:0000256" key="7">
    <source>
        <dbReference type="ARBA" id="ARBA00023128"/>
    </source>
</evidence>
<name>A0A085NG51_9BILA</name>
<dbReference type="EMBL" id="KL367504">
    <property type="protein sequence ID" value="KFD68447.1"/>
    <property type="molecule type" value="Genomic_DNA"/>
</dbReference>
<evidence type="ECO:0000256" key="5">
    <source>
        <dbReference type="ARBA" id="ARBA00022781"/>
    </source>
</evidence>
<keyword evidence="4" id="KW-0138">CF(0)</keyword>
<dbReference type="PANTHER" id="PTHR12386">
    <property type="entry name" value="ATP SYNTHASE SUBUNIT"/>
    <property type="match status" value="1"/>
</dbReference>
<evidence type="ECO:0008006" key="13">
    <source>
        <dbReference type="Google" id="ProtNLM"/>
    </source>
</evidence>
<protein>
    <recommendedName>
        <fullName evidence="13">ATP synthase subunit</fullName>
    </recommendedName>
</protein>
<dbReference type="Pfam" id="PF04718">
    <property type="entry name" value="ATP-synt_G"/>
    <property type="match status" value="1"/>
</dbReference>
<keyword evidence="12" id="KW-1185">Reference proteome</keyword>
<evidence type="ECO:0000256" key="6">
    <source>
        <dbReference type="ARBA" id="ARBA00023065"/>
    </source>
</evidence>
<keyword evidence="5" id="KW-0375">Hydrogen ion transport</keyword>
<organism evidence="11">
    <name type="scientific">Trichuris suis</name>
    <name type="common">pig whipworm</name>
    <dbReference type="NCBI Taxonomy" id="68888"/>
    <lineage>
        <taxon>Eukaryota</taxon>
        <taxon>Metazoa</taxon>
        <taxon>Ecdysozoa</taxon>
        <taxon>Nematoda</taxon>
        <taxon>Enoplea</taxon>
        <taxon>Dorylaimia</taxon>
        <taxon>Trichinellida</taxon>
        <taxon>Trichuridae</taxon>
        <taxon>Trichuris</taxon>
    </lineage>
</organism>
<evidence type="ECO:0000313" key="12">
    <source>
        <dbReference type="Proteomes" id="UP000030764"/>
    </source>
</evidence>
<evidence type="ECO:0000256" key="3">
    <source>
        <dbReference type="ARBA" id="ARBA00022448"/>
    </source>
</evidence>
<dbReference type="OrthoDB" id="437at2759"/>
<proteinExistence type="inferred from homology"/>
<keyword evidence="9" id="KW-0066">ATP synthesis</keyword>
<dbReference type="Proteomes" id="UP000030758">
    <property type="component" value="Unassembled WGS sequence"/>
</dbReference>
<dbReference type="AlphaFoldDB" id="A0A085NG51"/>
<evidence type="ECO:0000256" key="1">
    <source>
        <dbReference type="ARBA" id="ARBA00004325"/>
    </source>
</evidence>
<evidence type="ECO:0000256" key="2">
    <source>
        <dbReference type="ARBA" id="ARBA00005699"/>
    </source>
</evidence>
<comment type="subcellular location">
    <subcellularLocation>
        <location evidence="1">Mitochondrion membrane</location>
    </subcellularLocation>
</comment>
<evidence type="ECO:0000313" key="11">
    <source>
        <dbReference type="EMBL" id="KFD68447.1"/>
    </source>
</evidence>
<dbReference type="GO" id="GO:0015078">
    <property type="term" value="F:proton transmembrane transporter activity"/>
    <property type="evidence" value="ECO:0007669"/>
    <property type="project" value="InterPro"/>
</dbReference>
<dbReference type="GO" id="GO:0015986">
    <property type="term" value="P:proton motive force-driven ATP synthesis"/>
    <property type="evidence" value="ECO:0007669"/>
    <property type="project" value="InterPro"/>
</dbReference>
<dbReference type="GO" id="GO:0031966">
    <property type="term" value="C:mitochondrial membrane"/>
    <property type="evidence" value="ECO:0007669"/>
    <property type="project" value="UniProtKB-SubCell"/>
</dbReference>
<evidence type="ECO:0000313" key="10">
    <source>
        <dbReference type="EMBL" id="KFD48955.1"/>
    </source>
</evidence>
<keyword evidence="6" id="KW-0406">Ion transport</keyword>
<evidence type="ECO:0000256" key="9">
    <source>
        <dbReference type="ARBA" id="ARBA00023310"/>
    </source>
</evidence>
<dbReference type="InterPro" id="IPR006808">
    <property type="entry name" value="ATP_synth_F0_gsu_mt"/>
</dbReference>
<dbReference type="GO" id="GO:0045259">
    <property type="term" value="C:proton-transporting ATP synthase complex"/>
    <property type="evidence" value="ECO:0007669"/>
    <property type="project" value="UniProtKB-KW"/>
</dbReference>
<sequence length="129" mass="15001">MSFVNKMTSSLSRVTSRVATTIQPIVKSAQPRLLTFLHYARHELKPPLPNEWPKIIHEINAFRNSFNARNLTVKEAIVYASVGVEVVLWFFAGEVIGRRHLLGYYVVPSFPPIHMERYHEWKEPEIKET</sequence>
<comment type="similarity">
    <text evidence="2">Belongs to the ATPase g subunit family.</text>
</comment>
<dbReference type="Proteomes" id="UP000030764">
    <property type="component" value="Unassembled WGS sequence"/>
</dbReference>